<accession>A0A2K8PL06</accession>
<dbReference type="Proteomes" id="UP000231791">
    <property type="component" value="Chromosome"/>
</dbReference>
<gene>
    <name evidence="2" type="ORF">SLAV_23270</name>
</gene>
<name>A0A2K8PL06_STRLA</name>
<feature type="region of interest" description="Disordered" evidence="1">
    <location>
        <begin position="133"/>
        <end position="174"/>
    </location>
</feature>
<dbReference type="EMBL" id="CP024985">
    <property type="protein sequence ID" value="ATZ26463.1"/>
    <property type="molecule type" value="Genomic_DNA"/>
</dbReference>
<feature type="compositionally biased region" description="Basic and acidic residues" evidence="1">
    <location>
        <begin position="134"/>
        <end position="153"/>
    </location>
</feature>
<dbReference type="Pfam" id="PF10817">
    <property type="entry name" value="DUF2563"/>
    <property type="match status" value="1"/>
</dbReference>
<dbReference type="InterPro" id="IPR022534">
    <property type="entry name" value="DUF2563"/>
</dbReference>
<evidence type="ECO:0000313" key="2">
    <source>
        <dbReference type="EMBL" id="ATZ26463.1"/>
    </source>
</evidence>
<feature type="compositionally biased region" description="Polar residues" evidence="1">
    <location>
        <begin position="157"/>
        <end position="174"/>
    </location>
</feature>
<dbReference type="KEGG" id="slx:SLAV_23270"/>
<proteinExistence type="predicted"/>
<dbReference type="GeneID" id="49385678"/>
<evidence type="ECO:0000313" key="3">
    <source>
        <dbReference type="Proteomes" id="UP000231791"/>
    </source>
</evidence>
<dbReference type="RefSeq" id="WP_234333863.1">
    <property type="nucleotide sequence ID" value="NZ_CP024985.1"/>
</dbReference>
<protein>
    <submittedName>
        <fullName evidence="2">Uncharacterized protein</fullName>
    </submittedName>
</protein>
<dbReference type="AlphaFoldDB" id="A0A2K8PL06"/>
<keyword evidence="3" id="KW-1185">Reference proteome</keyword>
<sequence length="174" mass="18412">MAEDNGPMLLGGNVSASVADAIMSQAQALQVEYESMTGYKKLVDALLKKLDGSDADEKKLADGTLPAGTLGTGFAEADTLFKAYSTVHSELQKLSQGLASQIEALGIAVLTAGKGYAGVDEDTQARMRAIIRQSKQDYVRDRDPQVREDEQARQKAAAQQGTPTPTPSKSGGSY</sequence>
<reference evidence="2 3" key="1">
    <citation type="submission" date="2017-11" db="EMBL/GenBank/DDBJ databases">
        <title>Complete genome sequence of Streptomyces lavendulae subsp. lavendulae CCM 3239 (formerly 'Streptomyces aureofaciens CCM 3239'), the producer of the angucycline-type antibiotic auricin.</title>
        <authorList>
            <person name="Busche T."/>
            <person name="Novakova R."/>
            <person name="Al'Dilaimi A."/>
            <person name="Homerova D."/>
            <person name="Feckova L."/>
            <person name="Rezuchova B."/>
            <person name="Mingyar E."/>
            <person name="Csolleiova D."/>
            <person name="Bekeova C."/>
            <person name="Winkler A."/>
            <person name="Sevcikova B."/>
            <person name="Kalinowski J."/>
            <person name="Kormanec J."/>
            <person name="Ruckert C."/>
        </authorList>
    </citation>
    <scope>NUCLEOTIDE SEQUENCE [LARGE SCALE GENOMIC DNA]</scope>
    <source>
        <strain evidence="2 3">CCM 3239</strain>
    </source>
</reference>
<evidence type="ECO:0000256" key="1">
    <source>
        <dbReference type="SAM" id="MobiDB-lite"/>
    </source>
</evidence>
<organism evidence="2 3">
    <name type="scientific">Streptomyces lavendulae subsp. lavendulae</name>
    <dbReference type="NCBI Taxonomy" id="58340"/>
    <lineage>
        <taxon>Bacteria</taxon>
        <taxon>Bacillati</taxon>
        <taxon>Actinomycetota</taxon>
        <taxon>Actinomycetes</taxon>
        <taxon>Kitasatosporales</taxon>
        <taxon>Streptomycetaceae</taxon>
        <taxon>Streptomyces</taxon>
    </lineage>
</organism>